<comment type="catalytic activity">
    <reaction evidence="15">
        <text>N(4)-[alpha-D-mannosyl-(1-&gt;2)-alpha-D-mannosyl-(glycan)]-L-asparaginyl-[protein] + UDP-N-acetyl-alpha-D-glucosamine = N(4)-[6-(N-acetyl-alpha-D-glucosaminyl-1-phospho)-alpha-D-mannosyl-(1-&gt;2)-alpha-D-mannosyl-(glycan)]-L-asparaginyl-[protein] + UMP + H(+)</text>
        <dbReference type="Rhea" id="RHEA:13581"/>
        <dbReference type="Rhea" id="RHEA-COMP:14507"/>
        <dbReference type="Rhea" id="RHEA-COMP:14508"/>
        <dbReference type="ChEBI" id="CHEBI:15378"/>
        <dbReference type="ChEBI" id="CHEBI:57705"/>
        <dbReference type="ChEBI" id="CHEBI:57865"/>
        <dbReference type="ChEBI" id="CHEBI:140357"/>
        <dbReference type="ChEBI" id="CHEBI:140369"/>
        <dbReference type="EC" id="2.7.8.17"/>
    </reaction>
</comment>
<comment type="similarity">
    <text evidence="3">Belongs to the stealth family.</text>
</comment>
<dbReference type="Pfam" id="PF17101">
    <property type="entry name" value="Stealth_CR1"/>
    <property type="match status" value="1"/>
</dbReference>
<dbReference type="Pfam" id="PF11380">
    <property type="entry name" value="Stealth_CR2"/>
    <property type="match status" value="1"/>
</dbReference>
<feature type="region of interest" description="Disordered" evidence="24">
    <location>
        <begin position="632"/>
        <end position="662"/>
    </location>
</feature>
<keyword evidence="30" id="KW-1185">Reference proteome</keyword>
<dbReference type="FunFam" id="3.30.300.320:FF:000002">
    <property type="entry name" value="N-acetylglucosamine-1-phosphotransferase subunits alpha/beta isoform X1"/>
    <property type="match status" value="1"/>
</dbReference>
<comment type="subunit">
    <text evidence="17">Hexamer of two alpha, two beta and two gamma (GNPTG) subunits; disulfide-linked. The alpha and/or the beta subunits of the enzyme constitute the catalytic subunits. Interacts with LYSET; facilitates proper localization of GNPTAB.</text>
</comment>
<evidence type="ECO:0000259" key="28">
    <source>
        <dbReference type="PROSITE" id="PS51912"/>
    </source>
</evidence>
<dbReference type="GO" id="GO:0033299">
    <property type="term" value="P:secretion of lysosomal enzymes"/>
    <property type="evidence" value="ECO:0007669"/>
    <property type="project" value="Ensembl"/>
</dbReference>
<dbReference type="InterPro" id="IPR002048">
    <property type="entry name" value="EF_hand_dom"/>
</dbReference>
<keyword evidence="14" id="KW-0325">Glycoprotein</keyword>
<dbReference type="InterPro" id="IPR047141">
    <property type="entry name" value="Stealth"/>
</dbReference>
<dbReference type="GO" id="GO:0005509">
    <property type="term" value="F:calcium ion binding"/>
    <property type="evidence" value="ECO:0007669"/>
    <property type="project" value="InterPro"/>
</dbReference>
<dbReference type="OrthoDB" id="263283at2759"/>
<sequence>MLLKLLQRQTYTCLSHRYGLYVCFVGVVVTLVSAFQFGEVVLEWSRDQYHVLFDSYRDNVAGKSFQSRLCLPVPIDVVYTWVNGTDLELLRELRQVRAQMEEEQKAMREILGKNTTEPTKRSEQTLECLLTHCIKVPMLVLDPALPANSSLKDLPGLHPAFRTASDLFHVAKPKNPSTNVSVVVFDNTRDVEDAHASLLKGSGKQTVWRGYLTTDREVPGLVLMQDLAFLSGFPPTFKETSQLRTKLPEGLAAKIRLLQLYSEASVALLHLHNPRDFQELNKQTKKNMTIQGKELTLSPAYLLWDLGAISQSKQDEDVSASRFEDNEELRYSLRSVERHAPWVRNIFIVTNGQIPSWLNLDNPRVKVVTHQEVFRNLSHLPTFSSPAIESHIHRIEGLSQKFIYLNDDVMFGKDVWPDDFYSHSKGQKVYLTWPVPNCAEGCPGSWIKDGYCDKACNNSACDWDGGDCAGSSGGSRYVGGGGGAGSVAGGQPWQFSGGLSSVSYCSQGCANSWLADKFCDQACNVLACGFDAGDCGQDHFHELYKVVLRPNQTRYVLPRGERQPYFSFAEIAKRGVEGSYSDSPVIRHASVANKWKTVHLLLHGGMNATTLQLNLTLQDAAEREFRLQLAIEVDTREGPRPNASTPQPRAPPGSPSTPPPEAEVLFEDVPEEKRFPRVRRLGTPHEPLPMPQVNVSLLPREAQARLRVLDLQLAQGDITVKGYNLSKSALLQAFLTSVPVTAISPATVTEGRRGHRSLDSSRGLQQPLWPALPAGIAEGHRLHRLLGASPSPVPEARAAASPAPGLSSSSSSSSALRRKHPPPAQGERNVAVEKEPQVEAGAADPRDPAAPLPGRRLQQELSGSYLGFLPWEKTKYFQDLLEEEAALKTQLAYLTDSSHAGRRLQDTFADSLRYVNKILNSKFGFASRKVPAHMPHMIDRVVMQELQDMFPEEFDRTSLHKVRHSEDMQFAFSYFYYLMSALQPLNVAQVFDEVDTDHSGVLSDREIRTLATRVHELPLSLQDLTGLEHMLINCSKMLPANVTQLHAVPPTQEAYYDPNLPPVTKSLVTNCKPVTDKIHKAYKDRNKYRFEIMGEEEIAFKMIRTNVSHVVGQLDDIRKNPRKFVCLNDNIDHNHKDAQTVKAVLRDFYESMFPLPSQFELPREYRNRFLHVRELREWRAYRDKLKFWTHCVLATLIIFTVFSFFAEQLIALKRKVFPRRRTHKEASPDRIKV</sequence>
<dbReference type="InterPro" id="IPR000800">
    <property type="entry name" value="Notch_dom"/>
</dbReference>
<feature type="transmembrane region" description="Helical" evidence="25">
    <location>
        <begin position="20"/>
        <end position="38"/>
    </location>
</feature>
<dbReference type="InterPro" id="IPR021520">
    <property type="entry name" value="Stealth_CR2"/>
</dbReference>
<evidence type="ECO:0000256" key="10">
    <source>
        <dbReference type="ARBA" id="ARBA00022989"/>
    </source>
</evidence>
<keyword evidence="23" id="KW-0175">Coiled coil</keyword>
<comment type="function">
    <text evidence="16">Catalyzes the formation of mannose 6-phosphate (M6P) markers on high mannose type oligosaccharides in the Golgi apparatus. M6P residues are required to bind to the M6P receptors (MPR), which mediate the vesicular transport of lysosomal enzymes to the endosomal/prelysosomal compartment.</text>
</comment>
<evidence type="ECO:0000256" key="9">
    <source>
        <dbReference type="ARBA" id="ARBA00022968"/>
    </source>
</evidence>
<dbReference type="Pfam" id="PF06464">
    <property type="entry name" value="DMAP_binding"/>
    <property type="match status" value="1"/>
</dbReference>
<dbReference type="OMA" id="MIDRVVM"/>
<dbReference type="RefSeq" id="XP_003475963.1">
    <property type="nucleotide sequence ID" value="XM_003475915.5"/>
</dbReference>
<dbReference type="eggNOG" id="ENOG502QQMR">
    <property type="taxonomic scope" value="Eukaryota"/>
</dbReference>
<organism evidence="29 30">
    <name type="scientific">Cavia porcellus</name>
    <name type="common">Guinea pig</name>
    <dbReference type="NCBI Taxonomy" id="10141"/>
    <lineage>
        <taxon>Eukaryota</taxon>
        <taxon>Metazoa</taxon>
        <taxon>Chordata</taxon>
        <taxon>Craniata</taxon>
        <taxon>Vertebrata</taxon>
        <taxon>Euteleostomi</taxon>
        <taxon>Mammalia</taxon>
        <taxon>Eutheria</taxon>
        <taxon>Euarchontoglires</taxon>
        <taxon>Glires</taxon>
        <taxon>Rodentia</taxon>
        <taxon>Hystricomorpha</taxon>
        <taxon>Caviidae</taxon>
        <taxon>Cavia</taxon>
    </lineage>
</organism>
<dbReference type="Pfam" id="PF17102">
    <property type="entry name" value="Stealth_CR3"/>
    <property type="match status" value="1"/>
</dbReference>
<dbReference type="Ensembl" id="ENSCPOT00000020627.2">
    <property type="protein sequence ID" value="ENSCPOP00000018955.2"/>
    <property type="gene ID" value="ENSCPOG00000022501.2"/>
</dbReference>
<dbReference type="EMBL" id="AAKN02013808">
    <property type="status" value="NOT_ANNOTATED_CDS"/>
    <property type="molecule type" value="Genomic_DNA"/>
</dbReference>
<evidence type="ECO:0000256" key="11">
    <source>
        <dbReference type="ARBA" id="ARBA00023034"/>
    </source>
</evidence>
<evidence type="ECO:0000256" key="20">
    <source>
        <dbReference type="ARBA" id="ARBA00078196"/>
    </source>
</evidence>
<dbReference type="Proteomes" id="UP000005447">
    <property type="component" value="Unassembled WGS sequence"/>
</dbReference>
<feature type="region of interest" description="Disordered" evidence="24">
    <location>
        <begin position="787"/>
        <end position="831"/>
    </location>
</feature>
<dbReference type="FunCoup" id="H0W7K1">
    <property type="interactions" value="1909"/>
</dbReference>
<evidence type="ECO:0000256" key="13">
    <source>
        <dbReference type="ARBA" id="ARBA00023157"/>
    </source>
</evidence>
<evidence type="ECO:0000256" key="22">
    <source>
        <dbReference type="ARBA" id="ARBA00082117"/>
    </source>
</evidence>
<dbReference type="HOGENOM" id="CLU_002469_0_0_1"/>
<dbReference type="CDD" id="cd21599">
    <property type="entry name" value="RRM1_GNPTAB"/>
    <property type="match status" value="1"/>
</dbReference>
<reference evidence="30" key="1">
    <citation type="journal article" date="2011" name="Nature">
        <title>A high-resolution map of human evolutionary constraint using 29 mammals.</title>
        <authorList>
            <person name="Lindblad-Toh K."/>
            <person name="Garber M."/>
            <person name="Zuk O."/>
            <person name="Lin M.F."/>
            <person name="Parker B.J."/>
            <person name="Washietl S."/>
            <person name="Kheradpour P."/>
            <person name="Ernst J."/>
            <person name="Jordan G."/>
            <person name="Mauceli E."/>
            <person name="Ward L.D."/>
            <person name="Lowe C.B."/>
            <person name="Holloway A.K."/>
            <person name="Clamp M."/>
            <person name="Gnerre S."/>
            <person name="Alfoldi J."/>
            <person name="Beal K."/>
            <person name="Chang J."/>
            <person name="Clawson H."/>
            <person name="Cuff J."/>
            <person name="Di Palma F."/>
            <person name="Fitzgerald S."/>
            <person name="Flicek P."/>
            <person name="Guttman M."/>
            <person name="Hubisz M.J."/>
            <person name="Jaffe D.B."/>
            <person name="Jungreis I."/>
            <person name="Kent W.J."/>
            <person name="Kostka D."/>
            <person name="Lara M."/>
            <person name="Martins A.L."/>
            <person name="Massingham T."/>
            <person name="Moltke I."/>
            <person name="Raney B.J."/>
            <person name="Rasmussen M.D."/>
            <person name="Robinson J."/>
            <person name="Stark A."/>
            <person name="Vilella A.J."/>
            <person name="Wen J."/>
            <person name="Xie X."/>
            <person name="Zody M.C."/>
            <person name="Baldwin J."/>
            <person name="Bloom T."/>
            <person name="Chin C.W."/>
            <person name="Heiman D."/>
            <person name="Nicol R."/>
            <person name="Nusbaum C."/>
            <person name="Young S."/>
            <person name="Wilkinson J."/>
            <person name="Worley K.C."/>
            <person name="Kovar C.L."/>
            <person name="Muzny D.M."/>
            <person name="Gibbs R.A."/>
            <person name="Cree A."/>
            <person name="Dihn H.H."/>
            <person name="Fowler G."/>
            <person name="Jhangiani S."/>
            <person name="Joshi V."/>
            <person name="Lee S."/>
            <person name="Lewis L.R."/>
            <person name="Nazareth L.V."/>
            <person name="Okwuonu G."/>
            <person name="Santibanez J."/>
            <person name="Warren W.C."/>
            <person name="Mardis E.R."/>
            <person name="Weinstock G.M."/>
            <person name="Wilson R.K."/>
            <person name="Delehaunty K."/>
            <person name="Dooling D."/>
            <person name="Fronik C."/>
            <person name="Fulton L."/>
            <person name="Fulton B."/>
            <person name="Graves T."/>
            <person name="Minx P."/>
            <person name="Sodergren E."/>
            <person name="Birney E."/>
            <person name="Margulies E.H."/>
            <person name="Herrero J."/>
            <person name="Green E.D."/>
            <person name="Haussler D."/>
            <person name="Siepel A."/>
            <person name="Goldman N."/>
            <person name="Pollard K.S."/>
            <person name="Pedersen J.S."/>
            <person name="Lander E.S."/>
            <person name="Kellis M."/>
        </authorList>
    </citation>
    <scope>NUCLEOTIDE SEQUENCE [LARGE SCALE GENOMIC DNA]</scope>
    <source>
        <strain evidence="30">2N</strain>
    </source>
</reference>
<dbReference type="EC" id="2.7.8.17" evidence="18"/>
<keyword evidence="7" id="KW-0677">Repeat</keyword>
<evidence type="ECO:0000256" key="19">
    <source>
        <dbReference type="ARBA" id="ARBA00070893"/>
    </source>
</evidence>
<evidence type="ECO:0000256" key="16">
    <source>
        <dbReference type="ARBA" id="ARBA00057240"/>
    </source>
</evidence>
<dbReference type="Pfam" id="PF00066">
    <property type="entry name" value="Notch"/>
    <property type="match status" value="2"/>
</dbReference>
<dbReference type="Gene3D" id="3.30.300.320">
    <property type="match status" value="1"/>
</dbReference>
<dbReference type="Pfam" id="PF18440">
    <property type="entry name" value="GlcNAc-1_reg"/>
    <property type="match status" value="1"/>
</dbReference>
<dbReference type="InterPro" id="IPR031357">
    <property type="entry name" value="Stealth_CR3"/>
</dbReference>
<feature type="domain" description="DMAP1-binding" evidence="28">
    <location>
        <begin position="694"/>
        <end position="809"/>
    </location>
</feature>
<keyword evidence="4" id="KW-0808">Transferase</keyword>
<accession>H0W7K1</accession>
<dbReference type="Bgee" id="ENSCPOG00000022501">
    <property type="expression patterns" value="Expressed in frontal cortex and 13 other cell types or tissues"/>
</dbReference>
<dbReference type="STRING" id="10141.ENSCPOP00000018955"/>
<keyword evidence="6" id="KW-0479">Metal-binding</keyword>
<dbReference type="SMART" id="SM00004">
    <property type="entry name" value="NL"/>
    <property type="match status" value="2"/>
</dbReference>
<evidence type="ECO:0000256" key="4">
    <source>
        <dbReference type="ARBA" id="ARBA00022679"/>
    </source>
</evidence>
<feature type="compositionally biased region" description="Low complexity" evidence="24">
    <location>
        <begin position="788"/>
        <end position="815"/>
    </location>
</feature>
<dbReference type="AlphaFoldDB" id="H0W7K1"/>
<feature type="transmembrane region" description="Helical" evidence="25">
    <location>
        <begin position="1187"/>
        <end position="1212"/>
    </location>
</feature>
<dbReference type="GeneTree" id="ENSGT00390000006747"/>
<evidence type="ECO:0000256" key="2">
    <source>
        <dbReference type="ARBA" id="ARBA00004614"/>
    </source>
</evidence>
<evidence type="ECO:0000256" key="25">
    <source>
        <dbReference type="SAM" id="Phobius"/>
    </source>
</evidence>
<dbReference type="VEuPathDB" id="HostDB:ENSCPOG00000022501"/>
<dbReference type="GeneID" id="100716394"/>
<keyword evidence="5 25" id="KW-0812">Transmembrane</keyword>
<evidence type="ECO:0000313" key="30">
    <source>
        <dbReference type="Proteomes" id="UP000005447"/>
    </source>
</evidence>
<dbReference type="GO" id="GO:0016256">
    <property type="term" value="P:N-glycan processing to lysosome"/>
    <property type="evidence" value="ECO:0007669"/>
    <property type="project" value="Ensembl"/>
</dbReference>
<evidence type="ECO:0000256" key="18">
    <source>
        <dbReference type="ARBA" id="ARBA00066709"/>
    </source>
</evidence>
<dbReference type="InterPro" id="IPR010506">
    <property type="entry name" value="DMAP1-bd"/>
</dbReference>
<dbReference type="CTD" id="79158"/>
<evidence type="ECO:0000256" key="23">
    <source>
        <dbReference type="SAM" id="Coils"/>
    </source>
</evidence>
<evidence type="ECO:0000256" key="5">
    <source>
        <dbReference type="ARBA" id="ARBA00022692"/>
    </source>
</evidence>
<dbReference type="PROSITE" id="PS00018">
    <property type="entry name" value="EF_HAND_1"/>
    <property type="match status" value="1"/>
</dbReference>
<reference evidence="29" key="3">
    <citation type="submission" date="2025-09" db="UniProtKB">
        <authorList>
            <consortium name="Ensembl"/>
        </authorList>
    </citation>
    <scope>IDENTIFICATION</scope>
    <source>
        <strain evidence="29">2N</strain>
    </source>
</reference>
<dbReference type="KEGG" id="cpoc:100716394"/>
<dbReference type="SMART" id="SM01137">
    <property type="entry name" value="DMAP_binding"/>
    <property type="match status" value="1"/>
</dbReference>
<evidence type="ECO:0000259" key="26">
    <source>
        <dbReference type="PROSITE" id="PS50222"/>
    </source>
</evidence>
<dbReference type="PROSITE" id="PS50258">
    <property type="entry name" value="LNR"/>
    <property type="match status" value="1"/>
</dbReference>
<evidence type="ECO:0000256" key="15">
    <source>
        <dbReference type="ARBA" id="ARBA00050775"/>
    </source>
</evidence>
<evidence type="ECO:0000256" key="8">
    <source>
        <dbReference type="ARBA" id="ARBA00022837"/>
    </source>
</evidence>
<keyword evidence="11" id="KW-0333">Golgi apparatus</keyword>
<keyword evidence="13" id="KW-1015">Disulfide bond</keyword>
<evidence type="ECO:0000256" key="14">
    <source>
        <dbReference type="ARBA" id="ARBA00023180"/>
    </source>
</evidence>
<dbReference type="Pfam" id="PF17103">
    <property type="entry name" value="Stealth_CR4"/>
    <property type="match status" value="1"/>
</dbReference>
<dbReference type="PROSITE" id="PS50222">
    <property type="entry name" value="EF_HAND_2"/>
    <property type="match status" value="1"/>
</dbReference>
<keyword evidence="8" id="KW-0106">Calcium</keyword>
<dbReference type="InParanoid" id="H0W7K1"/>
<keyword evidence="12 25" id="KW-0472">Membrane</keyword>
<keyword evidence="10 25" id="KW-1133">Transmembrane helix</keyword>
<feature type="domain" description="EF-hand" evidence="26">
    <location>
        <begin position="982"/>
        <end position="1017"/>
    </location>
</feature>
<name>H0W7K1_CAVPO</name>
<evidence type="ECO:0000256" key="1">
    <source>
        <dbReference type="ARBA" id="ARBA00004323"/>
    </source>
</evidence>
<gene>
    <name evidence="29" type="primary">GNPTAB</name>
</gene>
<comment type="subcellular location">
    <subcellularLocation>
        <location evidence="2">Golgi apparatus membrane</location>
        <topology evidence="2">Single-pass type I membrane protein</topology>
    </subcellularLocation>
    <subcellularLocation>
        <location evidence="1">Golgi apparatus membrane</location>
        <topology evidence="1">Single-pass type II membrane protein</topology>
    </subcellularLocation>
</comment>
<evidence type="ECO:0000256" key="17">
    <source>
        <dbReference type="ARBA" id="ARBA00062368"/>
    </source>
</evidence>
<evidence type="ECO:0000256" key="12">
    <source>
        <dbReference type="ARBA" id="ARBA00023136"/>
    </source>
</evidence>
<evidence type="ECO:0000256" key="7">
    <source>
        <dbReference type="ARBA" id="ARBA00022737"/>
    </source>
</evidence>
<feature type="coiled-coil region" evidence="23">
    <location>
        <begin position="86"/>
        <end position="113"/>
    </location>
</feature>
<dbReference type="InterPro" id="IPR035993">
    <property type="entry name" value="Notch-like_dom_sf"/>
</dbReference>
<evidence type="ECO:0000259" key="27">
    <source>
        <dbReference type="PROSITE" id="PS50258"/>
    </source>
</evidence>
<dbReference type="GO" id="GO:0000139">
    <property type="term" value="C:Golgi membrane"/>
    <property type="evidence" value="ECO:0007669"/>
    <property type="project" value="UniProtKB-SubCell"/>
</dbReference>
<dbReference type="GO" id="GO:0046835">
    <property type="term" value="P:carbohydrate phosphorylation"/>
    <property type="evidence" value="ECO:0007669"/>
    <property type="project" value="Ensembl"/>
</dbReference>
<evidence type="ECO:0000256" key="24">
    <source>
        <dbReference type="SAM" id="MobiDB-lite"/>
    </source>
</evidence>
<protein>
    <recommendedName>
        <fullName evidence="19">N-acetylglucosamine-1-phosphotransferase subunits alpha/beta</fullName>
        <ecNumber evidence="18">2.7.8.17</ecNumber>
    </recommendedName>
    <alternativeName>
        <fullName evidence="22">GlcNAc-1-phosphotransferase subunits alpha/beta</fullName>
    </alternativeName>
    <alternativeName>
        <fullName evidence="21">Stealth protein GNPTAB</fullName>
    </alternativeName>
    <alternativeName>
        <fullName evidence="20">UDP-N-acetylglucosamine-1-phosphotransferase subunits alpha/beta</fullName>
    </alternativeName>
</protein>
<feature type="compositionally biased region" description="Pro residues" evidence="24">
    <location>
        <begin position="648"/>
        <end position="661"/>
    </location>
</feature>
<dbReference type="InterPro" id="IPR041536">
    <property type="entry name" value="GNPTAB_reg"/>
</dbReference>
<dbReference type="SUPFAM" id="SSF90193">
    <property type="entry name" value="Notch domain"/>
    <property type="match status" value="1"/>
</dbReference>
<evidence type="ECO:0000256" key="3">
    <source>
        <dbReference type="ARBA" id="ARBA00007583"/>
    </source>
</evidence>
<evidence type="ECO:0000256" key="6">
    <source>
        <dbReference type="ARBA" id="ARBA00022723"/>
    </source>
</evidence>
<dbReference type="GO" id="GO:0003976">
    <property type="term" value="F:UDP-N-acetylglucosamine-lysosomal-enzyme N-acetylglucosaminephosphotransferase activity"/>
    <property type="evidence" value="ECO:0007669"/>
    <property type="project" value="UniProtKB-EC"/>
</dbReference>
<dbReference type="PANTHER" id="PTHR24045">
    <property type="match status" value="1"/>
</dbReference>
<proteinExistence type="inferred from homology"/>
<evidence type="ECO:0000256" key="21">
    <source>
        <dbReference type="ARBA" id="ARBA00079995"/>
    </source>
</evidence>
<reference evidence="29" key="2">
    <citation type="submission" date="2025-08" db="UniProtKB">
        <authorList>
            <consortium name="Ensembl"/>
        </authorList>
    </citation>
    <scope>IDENTIFICATION</scope>
    <source>
        <strain evidence="29">2N</strain>
    </source>
</reference>
<dbReference type="GO" id="GO:0007040">
    <property type="term" value="P:lysosome organization"/>
    <property type="evidence" value="ECO:0007669"/>
    <property type="project" value="Ensembl"/>
</dbReference>
<dbReference type="InterPro" id="IPR031356">
    <property type="entry name" value="Stealth_CR4"/>
</dbReference>
<dbReference type="PROSITE" id="PS51912">
    <property type="entry name" value="DMAP1_BIND"/>
    <property type="match status" value="1"/>
</dbReference>
<feature type="domain" description="LNR" evidence="27">
    <location>
        <begin position="438"/>
        <end position="473"/>
    </location>
</feature>
<dbReference type="InterPro" id="IPR031358">
    <property type="entry name" value="Stealth_CR1"/>
</dbReference>
<dbReference type="InterPro" id="IPR018247">
    <property type="entry name" value="EF_Hand_1_Ca_BS"/>
</dbReference>
<keyword evidence="9" id="KW-0735">Signal-anchor</keyword>
<dbReference type="CDD" id="cd21600">
    <property type="entry name" value="RRM2_GNPTAB"/>
    <property type="match status" value="1"/>
</dbReference>
<dbReference type="PANTHER" id="PTHR24045:SF0">
    <property type="entry name" value="N-ACETYLGLUCOSAMINE-1-PHOSPHOTRANSFERASE SUBUNITS ALPHA_BETA"/>
    <property type="match status" value="1"/>
</dbReference>
<evidence type="ECO:0000313" key="29">
    <source>
        <dbReference type="Ensembl" id="ENSCPOP00000018955.2"/>
    </source>
</evidence>